<dbReference type="PANTHER" id="PTHR13230:SF5">
    <property type="entry name" value="GENERAL TRANSCRIPTION FACTOR 3C POLYPEPTIDE 5"/>
    <property type="match status" value="1"/>
</dbReference>
<sequence>MNCKHWKDDSIGGMPLSANSEKEKRGSKVKRTNRKTVQEANESKGVEKKEEVELLGFSSNPTAIISRKFLLIKTRRRRYVVLKEKEEEDIYDNDNDDEKIHEMKVIVDQLQVRKEWYEVAAILKAMFDRQAIWQTSHIKCELKHAHGYMFATVDSLRQLLPVIGYRFAQGPWRQSWIRYGFNPQLRTLRVLAAPLQIVDFRLNKSTASLFGVVAKSDMCHRILSRGKPRHKSNFDPSIHSHYYHN</sequence>
<reference evidence="3 4" key="1">
    <citation type="journal article" date="2013" name="Curr. Biol.">
        <title>The Genome of the Foraminiferan Reticulomyxa filosa.</title>
        <authorList>
            <person name="Glockner G."/>
            <person name="Hulsmann N."/>
            <person name="Schleicher M."/>
            <person name="Noegel A.A."/>
            <person name="Eichinger L."/>
            <person name="Gallinger C."/>
            <person name="Pawlowski J."/>
            <person name="Sierra R."/>
            <person name="Euteneuer U."/>
            <person name="Pillet L."/>
            <person name="Moustafa A."/>
            <person name="Platzer M."/>
            <person name="Groth M."/>
            <person name="Szafranski K."/>
            <person name="Schliwa M."/>
        </authorList>
    </citation>
    <scope>NUCLEOTIDE SEQUENCE [LARGE SCALE GENOMIC DNA]</scope>
</reference>
<dbReference type="Proteomes" id="UP000023152">
    <property type="component" value="Unassembled WGS sequence"/>
</dbReference>
<dbReference type="InterPro" id="IPR019136">
    <property type="entry name" value="TF_IIIC_su-5_HTH"/>
</dbReference>
<dbReference type="GO" id="GO:0001003">
    <property type="term" value="F:RNA polymerase III type 2 promoter sequence-specific DNA binding"/>
    <property type="evidence" value="ECO:0007669"/>
    <property type="project" value="TreeGrafter"/>
</dbReference>
<dbReference type="OrthoDB" id="5598268at2759"/>
<accession>X6NC40</accession>
<evidence type="ECO:0000313" key="3">
    <source>
        <dbReference type="EMBL" id="ETO23349.1"/>
    </source>
</evidence>
<proteinExistence type="predicted"/>
<dbReference type="Pfam" id="PF09734">
    <property type="entry name" value="Tau95"/>
    <property type="match status" value="1"/>
</dbReference>
<dbReference type="PANTHER" id="PTHR13230">
    <property type="entry name" value="GENERAL TRANSCRIPTION FACTOR IIIC, POLYPEPTIDE 5"/>
    <property type="match status" value="1"/>
</dbReference>
<evidence type="ECO:0000256" key="1">
    <source>
        <dbReference type="SAM" id="MobiDB-lite"/>
    </source>
</evidence>
<dbReference type="AlphaFoldDB" id="X6NC40"/>
<gene>
    <name evidence="3" type="ORF">RFI_13834</name>
</gene>
<feature type="region of interest" description="Disordered" evidence="1">
    <location>
        <begin position="1"/>
        <end position="45"/>
    </location>
</feature>
<name>X6NC40_RETFI</name>
<dbReference type="GO" id="GO:0006384">
    <property type="term" value="P:transcription initiation at RNA polymerase III promoter"/>
    <property type="evidence" value="ECO:0007669"/>
    <property type="project" value="InterPro"/>
</dbReference>
<dbReference type="EMBL" id="ASPP01010009">
    <property type="protein sequence ID" value="ETO23349.1"/>
    <property type="molecule type" value="Genomic_DNA"/>
</dbReference>
<organism evidence="3 4">
    <name type="scientific">Reticulomyxa filosa</name>
    <dbReference type="NCBI Taxonomy" id="46433"/>
    <lineage>
        <taxon>Eukaryota</taxon>
        <taxon>Sar</taxon>
        <taxon>Rhizaria</taxon>
        <taxon>Retaria</taxon>
        <taxon>Foraminifera</taxon>
        <taxon>Monothalamids</taxon>
        <taxon>Reticulomyxidae</taxon>
        <taxon>Reticulomyxa</taxon>
    </lineage>
</organism>
<feature type="compositionally biased region" description="Basic and acidic residues" evidence="1">
    <location>
        <begin position="1"/>
        <end position="10"/>
    </location>
</feature>
<protein>
    <recommendedName>
        <fullName evidence="2">Transcription factor IIIC subunit 5 HTH domain-containing protein</fullName>
    </recommendedName>
</protein>
<comment type="caution">
    <text evidence="3">The sequence shown here is derived from an EMBL/GenBank/DDBJ whole genome shotgun (WGS) entry which is preliminary data.</text>
</comment>
<evidence type="ECO:0000259" key="2">
    <source>
        <dbReference type="Pfam" id="PF09734"/>
    </source>
</evidence>
<dbReference type="InterPro" id="IPR040454">
    <property type="entry name" value="TF_IIIC_Tfc1/Sfc1"/>
</dbReference>
<feature type="domain" description="Transcription factor IIIC subunit 5 HTH" evidence="2">
    <location>
        <begin position="101"/>
        <end position="186"/>
    </location>
</feature>
<dbReference type="GO" id="GO:0000127">
    <property type="term" value="C:transcription factor TFIIIC complex"/>
    <property type="evidence" value="ECO:0007669"/>
    <property type="project" value="InterPro"/>
</dbReference>
<evidence type="ECO:0000313" key="4">
    <source>
        <dbReference type="Proteomes" id="UP000023152"/>
    </source>
</evidence>
<dbReference type="GO" id="GO:0001002">
    <property type="term" value="F:RNA polymerase III type 1 promoter sequence-specific DNA binding"/>
    <property type="evidence" value="ECO:0007669"/>
    <property type="project" value="TreeGrafter"/>
</dbReference>
<keyword evidence="4" id="KW-1185">Reference proteome</keyword>